<gene>
    <name evidence="3" type="ORF">SAMN05421742_107199</name>
</gene>
<keyword evidence="3" id="KW-0269">Exonuclease</keyword>
<accession>A0A1G8D807</accession>
<organism evidence="3 4">
    <name type="scientific">Roseospirillum parvum</name>
    <dbReference type="NCBI Taxonomy" id="83401"/>
    <lineage>
        <taxon>Bacteria</taxon>
        <taxon>Pseudomonadati</taxon>
        <taxon>Pseudomonadota</taxon>
        <taxon>Alphaproteobacteria</taxon>
        <taxon>Rhodospirillales</taxon>
        <taxon>Rhodospirillaceae</taxon>
        <taxon>Roseospirillum</taxon>
    </lineage>
</organism>
<proteinExistence type="predicted"/>
<dbReference type="Pfam" id="PF00929">
    <property type="entry name" value="RNase_T"/>
    <property type="match status" value="1"/>
</dbReference>
<evidence type="ECO:0000259" key="2">
    <source>
        <dbReference type="SMART" id="SM00479"/>
    </source>
</evidence>
<evidence type="ECO:0000313" key="4">
    <source>
        <dbReference type="Proteomes" id="UP000217076"/>
    </source>
</evidence>
<dbReference type="GO" id="GO:0008408">
    <property type="term" value="F:3'-5' exonuclease activity"/>
    <property type="evidence" value="ECO:0007669"/>
    <property type="project" value="TreeGrafter"/>
</dbReference>
<evidence type="ECO:0000256" key="1">
    <source>
        <dbReference type="SAM" id="MobiDB-lite"/>
    </source>
</evidence>
<feature type="domain" description="Exonuclease" evidence="2">
    <location>
        <begin position="274"/>
        <end position="438"/>
    </location>
</feature>
<feature type="region of interest" description="Disordered" evidence="1">
    <location>
        <begin position="28"/>
        <end position="57"/>
    </location>
</feature>
<dbReference type="GO" id="GO:0005829">
    <property type="term" value="C:cytosol"/>
    <property type="evidence" value="ECO:0007669"/>
    <property type="project" value="TreeGrafter"/>
</dbReference>
<dbReference type="InterPro" id="IPR012337">
    <property type="entry name" value="RNaseH-like_sf"/>
</dbReference>
<keyword evidence="4" id="KW-1185">Reference proteome</keyword>
<dbReference type="EMBL" id="FNCV01000007">
    <property type="protein sequence ID" value="SDH53420.1"/>
    <property type="molecule type" value="Genomic_DNA"/>
</dbReference>
<dbReference type="Gene3D" id="3.30.420.10">
    <property type="entry name" value="Ribonuclease H-like superfamily/Ribonuclease H"/>
    <property type="match status" value="1"/>
</dbReference>
<dbReference type="Proteomes" id="UP000217076">
    <property type="component" value="Unassembled WGS sequence"/>
</dbReference>
<dbReference type="PANTHER" id="PTHR30231">
    <property type="entry name" value="DNA POLYMERASE III SUBUNIT EPSILON"/>
    <property type="match status" value="1"/>
</dbReference>
<evidence type="ECO:0000313" key="3">
    <source>
        <dbReference type="EMBL" id="SDH53420.1"/>
    </source>
</evidence>
<dbReference type="InterPro" id="IPR013520">
    <property type="entry name" value="Ribonucl_H"/>
</dbReference>
<protein>
    <submittedName>
        <fullName evidence="3">Exonuclease</fullName>
    </submittedName>
</protein>
<dbReference type="SMART" id="SM00479">
    <property type="entry name" value="EXOIII"/>
    <property type="match status" value="1"/>
</dbReference>
<dbReference type="AlphaFoldDB" id="A0A1G8D807"/>
<name>A0A1G8D807_9PROT</name>
<reference evidence="4" key="1">
    <citation type="submission" date="2016-10" db="EMBL/GenBank/DDBJ databases">
        <authorList>
            <person name="Varghese N."/>
            <person name="Submissions S."/>
        </authorList>
    </citation>
    <scope>NUCLEOTIDE SEQUENCE [LARGE SCALE GENOMIC DNA]</scope>
    <source>
        <strain evidence="4">930I</strain>
    </source>
</reference>
<keyword evidence="3" id="KW-0540">Nuclease</keyword>
<keyword evidence="3" id="KW-0378">Hydrolase</keyword>
<dbReference type="PANTHER" id="PTHR30231:SF42">
    <property type="entry name" value="EXONUCLEASE"/>
    <property type="match status" value="1"/>
</dbReference>
<sequence length="492" mass="54641">MGAFFQRHLSAHWPSFCAILAQEGKESLRRSTTAKTASPHDAPSKQAPPSPTAATPLQGTASLSMRFSPKEVLLALIMAEPRSTSQAPRDARGVYGLVDHHGDLRYIGSTSSAGQTLYQRIHQRHRTGSEGMSHYFSQMYNTGRMRRDRKDSLTKADGDIAKRLRNEFVADHCHAVWVTLPDTLDIARLEAEILSEAPDDAIAWNRRRMEPYEEPVKLVDATIRRLGWGDQELAAIERQRKRFLATGAVTLKKRVSEPRSNRGSCAPFPTGPFRFFALDVETATHDRASICQIGVACVRPNDTIEIWKTFINPNVDHWAFTYLHGISARTVESAPSFSEVLPVLWDALHDATVYQHSSFDRSAIIAACEKSGLAIPKWDWHDSVRVARSAWPELQGNGGHGLASLKRHLGLVFDHHDAGEDARAAAEVVLCAERAHSVRPLDPARTDLTMNCDDASFDAIRERDDIQAVGAAHAFAPNLKEPDRPAYSSCQF</sequence>
<dbReference type="GO" id="GO:0006259">
    <property type="term" value="P:DNA metabolic process"/>
    <property type="evidence" value="ECO:0007669"/>
    <property type="project" value="UniProtKB-ARBA"/>
</dbReference>
<dbReference type="STRING" id="83401.SAMN05421742_107199"/>
<dbReference type="GO" id="GO:0003676">
    <property type="term" value="F:nucleic acid binding"/>
    <property type="evidence" value="ECO:0007669"/>
    <property type="project" value="InterPro"/>
</dbReference>
<dbReference type="InterPro" id="IPR036397">
    <property type="entry name" value="RNaseH_sf"/>
</dbReference>
<dbReference type="SUPFAM" id="SSF53098">
    <property type="entry name" value="Ribonuclease H-like"/>
    <property type="match status" value="1"/>
</dbReference>